<organism evidence="2 3">
    <name type="scientific">Rachicladosporium monterosium</name>
    <dbReference type="NCBI Taxonomy" id="1507873"/>
    <lineage>
        <taxon>Eukaryota</taxon>
        <taxon>Fungi</taxon>
        <taxon>Dikarya</taxon>
        <taxon>Ascomycota</taxon>
        <taxon>Pezizomycotina</taxon>
        <taxon>Dothideomycetes</taxon>
        <taxon>Dothideomycetidae</taxon>
        <taxon>Cladosporiales</taxon>
        <taxon>Cladosporiaceae</taxon>
        <taxon>Rachicladosporium</taxon>
    </lineage>
</organism>
<protein>
    <submittedName>
        <fullName evidence="2">Uncharacterized protein</fullName>
    </submittedName>
</protein>
<keyword evidence="3" id="KW-1185">Reference proteome</keyword>
<dbReference type="Proteomes" id="UP001308179">
    <property type="component" value="Unassembled WGS sequence"/>
</dbReference>
<evidence type="ECO:0000313" key="3">
    <source>
        <dbReference type="Proteomes" id="UP001308179"/>
    </source>
</evidence>
<dbReference type="EMBL" id="JAVRRR010000447">
    <property type="protein sequence ID" value="KAK5142320.1"/>
    <property type="molecule type" value="Genomic_DNA"/>
</dbReference>
<feature type="compositionally biased region" description="Basic and acidic residues" evidence="1">
    <location>
        <begin position="108"/>
        <end position="127"/>
    </location>
</feature>
<feature type="compositionally biased region" description="Basic residues" evidence="1">
    <location>
        <begin position="331"/>
        <end position="341"/>
    </location>
</feature>
<reference evidence="2 3" key="1">
    <citation type="submission" date="2023-08" db="EMBL/GenBank/DDBJ databases">
        <title>Black Yeasts Isolated from many extreme environments.</title>
        <authorList>
            <person name="Coleine C."/>
            <person name="Stajich J.E."/>
            <person name="Selbmann L."/>
        </authorList>
    </citation>
    <scope>NUCLEOTIDE SEQUENCE [LARGE SCALE GENOMIC DNA]</scope>
    <source>
        <strain evidence="2 3">CCFEE 5386</strain>
    </source>
</reference>
<accession>A0ABR0L238</accession>
<proteinExistence type="predicted"/>
<evidence type="ECO:0000256" key="1">
    <source>
        <dbReference type="SAM" id="MobiDB-lite"/>
    </source>
</evidence>
<feature type="region of interest" description="Disordered" evidence="1">
    <location>
        <begin position="94"/>
        <end position="143"/>
    </location>
</feature>
<name>A0ABR0L238_9PEZI</name>
<gene>
    <name evidence="2" type="ORF">LTR32_005312</name>
</gene>
<sequence length="341" mass="35790">MPTDIDCVGGLHSHDGAPSASPKTLPPEFTPADTSASTAAFHSAGIMDALSAFTAAFGDETHDTQELVYGWRTAAWESDRAFWHDIPPDDFAAAHGPVSNATSASHAHVQDERKIEPRMGGALDRRPPRSAGEETDDRGSICPASRHSLDVERLGGLLVAGSGPRPESAQYICHGNETPSAAPSCPQSIAAAIADGLVTEDFFGGLNDESNAPVMQSSNSLKLANDAASLGLEHGGLLAESKKDTFEMAGPLNQATGADSDRSDDEGAPYVPRRWQGQPRHPPLSVCDGCASDGAGGTSQSGSSSRHTPSDRQARGPSVHLQRCGTPQRRCSVRPRKRRAA</sequence>
<feature type="region of interest" description="Disordered" evidence="1">
    <location>
        <begin position="251"/>
        <end position="341"/>
    </location>
</feature>
<evidence type="ECO:0000313" key="2">
    <source>
        <dbReference type="EMBL" id="KAK5142320.1"/>
    </source>
</evidence>
<comment type="caution">
    <text evidence="2">The sequence shown here is derived from an EMBL/GenBank/DDBJ whole genome shotgun (WGS) entry which is preliminary data.</text>
</comment>
<feature type="region of interest" description="Disordered" evidence="1">
    <location>
        <begin position="1"/>
        <end position="33"/>
    </location>
</feature>